<evidence type="ECO:0000256" key="6">
    <source>
        <dbReference type="ARBA" id="ARBA00022695"/>
    </source>
</evidence>
<gene>
    <name evidence="12" type="ORF">MALL_0316</name>
</gene>
<dbReference type="InterPro" id="IPR015864">
    <property type="entry name" value="FAD_synthase"/>
</dbReference>
<keyword evidence="8" id="KW-0274">FAD</keyword>
<evidence type="ECO:0000256" key="7">
    <source>
        <dbReference type="ARBA" id="ARBA00022741"/>
    </source>
</evidence>
<sequence>MLFKNHEPFYVYDIENFSAQDNDVFIMGAFESLHLGHYELFKKANNDFSTQRKILVYFNNSEQMTKFNSTFFTSQKIRDKWISKIGFDSAISIDYSQIKNLEGKNFIDLIANSKKTTFIVGDDFKFGFKAKNTWKDISKFNPIYSVISVPILKVNNTKISTSKLKEFIEFGDIEELNDLLLFKYTFSSTVKINKEIILNENIQKLHSGVYIIRILYNQMLYYGLLHVTFNKEYFLDFIDFNLELKDNILVEIIVEKQLRLTISQNNDQITLQDREICKNYFLQNT</sequence>
<keyword evidence="12" id="KW-0418">Kinase</keyword>
<dbReference type="RefSeq" id="WP_005683802.1">
    <property type="nucleotide sequence ID" value="NZ_ADNC01000027.1"/>
</dbReference>
<evidence type="ECO:0000256" key="8">
    <source>
        <dbReference type="ARBA" id="ARBA00022827"/>
    </source>
</evidence>
<protein>
    <recommendedName>
        <fullName evidence="2">FAD synthase</fullName>
        <ecNumber evidence="2">2.7.7.2</ecNumber>
    </recommendedName>
</protein>
<keyword evidence="4" id="KW-0288">FMN</keyword>
<evidence type="ECO:0000256" key="9">
    <source>
        <dbReference type="ARBA" id="ARBA00022840"/>
    </source>
</evidence>
<comment type="caution">
    <text evidence="12">The sequence shown here is derived from an EMBL/GenBank/DDBJ whole genome shotgun (WGS) entry which is preliminary data.</text>
</comment>
<reference evidence="12 13" key="1">
    <citation type="submission" date="2010-03" db="EMBL/GenBank/DDBJ databases">
        <authorList>
            <person name="Glass J.I."/>
            <person name="Benders G.A."/>
            <person name="Durkin A.S."/>
            <person name="Farmerie W.G."/>
            <person name="Hlavinka K."/>
            <person name="Hostetler J."/>
            <person name="Jackson J."/>
            <person name="May M.A."/>
            <person name="Miller R.H."/>
            <person name="Paralanov V."/>
            <person name="Radune D."/>
            <person name="Szczypinski B."/>
            <person name="Brown D.R."/>
        </authorList>
    </citation>
    <scope>NUCLEOTIDE SEQUENCE [LARGE SCALE GENOMIC DNA]</scope>
    <source>
        <strain evidence="12 13">A21JP2</strain>
    </source>
</reference>
<keyword evidence="6" id="KW-0548">Nucleotidyltransferase</keyword>
<comment type="pathway">
    <text evidence="1">Cofactor biosynthesis; FAD biosynthesis; FAD from FMN: step 1/1.</text>
</comment>
<dbReference type="eggNOG" id="COG0196">
    <property type="taxonomic scope" value="Bacteria"/>
</dbReference>
<dbReference type="Proteomes" id="UP000004757">
    <property type="component" value="Unassembled WGS sequence"/>
</dbReference>
<keyword evidence="13" id="KW-1185">Reference proteome</keyword>
<feature type="domain" description="FAD synthetase" evidence="11">
    <location>
        <begin position="19"/>
        <end position="162"/>
    </location>
</feature>
<dbReference type="InterPro" id="IPR014729">
    <property type="entry name" value="Rossmann-like_a/b/a_fold"/>
</dbReference>
<accession>D4XWW1</accession>
<evidence type="ECO:0000256" key="3">
    <source>
        <dbReference type="ARBA" id="ARBA00022630"/>
    </source>
</evidence>
<comment type="catalytic activity">
    <reaction evidence="10">
        <text>FMN + ATP + H(+) = FAD + diphosphate</text>
        <dbReference type="Rhea" id="RHEA:17237"/>
        <dbReference type="ChEBI" id="CHEBI:15378"/>
        <dbReference type="ChEBI" id="CHEBI:30616"/>
        <dbReference type="ChEBI" id="CHEBI:33019"/>
        <dbReference type="ChEBI" id="CHEBI:57692"/>
        <dbReference type="ChEBI" id="CHEBI:58210"/>
        <dbReference type="EC" id="2.7.7.2"/>
    </reaction>
</comment>
<organism evidence="12 13">
    <name type="scientific">Mycoplasmopsis alligatoris A21JP2</name>
    <dbReference type="NCBI Taxonomy" id="747682"/>
    <lineage>
        <taxon>Bacteria</taxon>
        <taxon>Bacillati</taxon>
        <taxon>Mycoplasmatota</taxon>
        <taxon>Mycoplasmoidales</taxon>
        <taxon>Metamycoplasmataceae</taxon>
        <taxon>Mycoplasmopsis</taxon>
    </lineage>
</organism>
<keyword evidence="7" id="KW-0547">Nucleotide-binding</keyword>
<evidence type="ECO:0000313" key="12">
    <source>
        <dbReference type="EMBL" id="EFF41185.1"/>
    </source>
</evidence>
<evidence type="ECO:0000256" key="5">
    <source>
        <dbReference type="ARBA" id="ARBA00022679"/>
    </source>
</evidence>
<dbReference type="NCBIfam" id="NF005518">
    <property type="entry name" value="PRK07143.1"/>
    <property type="match status" value="1"/>
</dbReference>
<evidence type="ECO:0000256" key="2">
    <source>
        <dbReference type="ARBA" id="ARBA00012393"/>
    </source>
</evidence>
<keyword evidence="9" id="KW-0067">ATP-binding</keyword>
<dbReference type="UniPathway" id="UPA00277">
    <property type="reaction ID" value="UER00407"/>
</dbReference>
<dbReference type="OrthoDB" id="9803667at2"/>
<dbReference type="NCBIfam" id="NF045965">
    <property type="entry name" value="RibF_rel"/>
    <property type="match status" value="1"/>
</dbReference>
<dbReference type="GO" id="GO:0009231">
    <property type="term" value="P:riboflavin biosynthetic process"/>
    <property type="evidence" value="ECO:0007669"/>
    <property type="project" value="InterPro"/>
</dbReference>
<dbReference type="STRING" id="747682.MALL_0316"/>
<name>D4XWW1_9BACT</name>
<keyword evidence="5" id="KW-0808">Transferase</keyword>
<evidence type="ECO:0000256" key="1">
    <source>
        <dbReference type="ARBA" id="ARBA00004726"/>
    </source>
</evidence>
<keyword evidence="3" id="KW-0285">Flavoprotein</keyword>
<dbReference type="GO" id="GO:0005524">
    <property type="term" value="F:ATP binding"/>
    <property type="evidence" value="ECO:0007669"/>
    <property type="project" value="UniProtKB-KW"/>
</dbReference>
<dbReference type="Pfam" id="PF06574">
    <property type="entry name" value="FAD_syn"/>
    <property type="match status" value="1"/>
</dbReference>
<evidence type="ECO:0000259" key="11">
    <source>
        <dbReference type="Pfam" id="PF06574"/>
    </source>
</evidence>
<dbReference type="GO" id="GO:0003919">
    <property type="term" value="F:FMN adenylyltransferase activity"/>
    <property type="evidence" value="ECO:0007669"/>
    <property type="project" value="UniProtKB-EC"/>
</dbReference>
<dbReference type="EMBL" id="ADNC01000027">
    <property type="protein sequence ID" value="EFF41185.1"/>
    <property type="molecule type" value="Genomic_DNA"/>
</dbReference>
<dbReference type="GO" id="GO:0006747">
    <property type="term" value="P:FAD biosynthetic process"/>
    <property type="evidence" value="ECO:0007669"/>
    <property type="project" value="UniProtKB-UniPathway"/>
</dbReference>
<dbReference type="SUPFAM" id="SSF52374">
    <property type="entry name" value="Nucleotidylyl transferase"/>
    <property type="match status" value="1"/>
</dbReference>
<evidence type="ECO:0000256" key="4">
    <source>
        <dbReference type="ARBA" id="ARBA00022643"/>
    </source>
</evidence>
<evidence type="ECO:0000313" key="13">
    <source>
        <dbReference type="Proteomes" id="UP000004757"/>
    </source>
</evidence>
<dbReference type="GO" id="GO:0016301">
    <property type="term" value="F:kinase activity"/>
    <property type="evidence" value="ECO:0007669"/>
    <property type="project" value="UniProtKB-KW"/>
</dbReference>
<dbReference type="AlphaFoldDB" id="D4XWW1"/>
<proteinExistence type="predicted"/>
<dbReference type="Gene3D" id="3.40.50.620">
    <property type="entry name" value="HUPs"/>
    <property type="match status" value="1"/>
</dbReference>
<dbReference type="EC" id="2.7.7.2" evidence="2"/>
<evidence type="ECO:0000256" key="10">
    <source>
        <dbReference type="ARBA" id="ARBA00049494"/>
    </source>
</evidence>